<name>A0A1E5R9E8_9ASCO</name>
<proteinExistence type="predicted"/>
<dbReference type="Proteomes" id="UP000095605">
    <property type="component" value="Unassembled WGS sequence"/>
</dbReference>
<keyword evidence="2" id="KW-1185">Reference proteome</keyword>
<evidence type="ECO:0000313" key="2">
    <source>
        <dbReference type="Proteomes" id="UP000095605"/>
    </source>
</evidence>
<dbReference type="OrthoDB" id="10266026at2759"/>
<dbReference type="Gene3D" id="2.60.120.920">
    <property type="match status" value="1"/>
</dbReference>
<sequence length="413" mass="48561">MEKSVSVESSLITNDYDNIPMNKRHFKYDLCKCIGNEEVLTTDYINDVHISPFDRPLNMVIDPLTLKSIKNEFQKGWASCRANTPIREGLTYFEYHIKNIDFANNQHTRLGLSQRTFPLSQPVGSDLFNSVGIRDMTFERLYNRKKDVIVNKDVVIENDDRIGVLISLPSIQEHYDIIKKIIENKIQSETDEFELFHLKRYLNDLSENKIHKERVSIKYKNEYFYESQDYVSVGNLKSEDLIDLNTSFVKIFKNGEYIGDLSNEDNCYLKSFLPPFVEINYETNRFRPLFYKLLKQDDMKNIDTLVARKYYDDGSLGYYPTISLFNESCVELVGKVDDLKYYNEVLQYVQQSDDIKNKDLKDLKYRYDELQKQTALYDEEDLRTKRSLNNHDQIAPVESLTSEMTPDNAMDVE</sequence>
<dbReference type="GO" id="GO:0048188">
    <property type="term" value="C:Set1C/COMPASS complex"/>
    <property type="evidence" value="ECO:0007669"/>
    <property type="project" value="InterPro"/>
</dbReference>
<gene>
    <name evidence="1" type="ORF">AWRI3578_g2854</name>
</gene>
<dbReference type="PANTHER" id="PTHR10598:SF0">
    <property type="entry name" value="SET1_ASH2 HISTONE METHYLTRANSFERASE COMPLEX SUBUNIT ASH2"/>
    <property type="match status" value="1"/>
</dbReference>
<dbReference type="InterPro" id="IPR037353">
    <property type="entry name" value="ASH2"/>
</dbReference>
<evidence type="ECO:0000313" key="1">
    <source>
        <dbReference type="EMBL" id="OEJ83529.1"/>
    </source>
</evidence>
<organism evidence="1 2">
    <name type="scientific">Hanseniaspora opuntiae</name>
    <dbReference type="NCBI Taxonomy" id="211096"/>
    <lineage>
        <taxon>Eukaryota</taxon>
        <taxon>Fungi</taxon>
        <taxon>Dikarya</taxon>
        <taxon>Ascomycota</taxon>
        <taxon>Saccharomycotina</taxon>
        <taxon>Saccharomycetes</taxon>
        <taxon>Saccharomycodales</taxon>
        <taxon>Saccharomycodaceae</taxon>
        <taxon>Hanseniaspora</taxon>
    </lineage>
</organism>
<accession>A0A1E5R9E8</accession>
<dbReference type="AlphaFoldDB" id="A0A1E5R9E8"/>
<reference evidence="2" key="1">
    <citation type="journal article" date="2016" name="Genome Announc.">
        <title>Genome sequences of three species of Hanseniaspora isolated from spontaneous wine fermentations.</title>
        <authorList>
            <person name="Sternes P.R."/>
            <person name="Lee D."/>
            <person name="Kutyna D.R."/>
            <person name="Borneman A.R."/>
        </authorList>
    </citation>
    <scope>NUCLEOTIDE SEQUENCE [LARGE SCALE GENOMIC DNA]</scope>
    <source>
        <strain evidence="2">AWRI3578</strain>
    </source>
</reference>
<protein>
    <submittedName>
        <fullName evidence="1">COMPASS component BRE2</fullName>
    </submittedName>
</protein>
<dbReference type="GO" id="GO:0000976">
    <property type="term" value="F:transcription cis-regulatory region binding"/>
    <property type="evidence" value="ECO:0007669"/>
    <property type="project" value="TreeGrafter"/>
</dbReference>
<dbReference type="EMBL" id="LPNL01000007">
    <property type="protein sequence ID" value="OEJ83529.1"/>
    <property type="molecule type" value="Genomic_DNA"/>
</dbReference>
<comment type="caution">
    <text evidence="1">The sequence shown here is derived from an EMBL/GenBank/DDBJ whole genome shotgun (WGS) entry which is preliminary data.</text>
</comment>
<dbReference type="PANTHER" id="PTHR10598">
    <property type="entry name" value="SET1/ASH2 HISTONE METHYLTRANSFERASE COMPLEX SUBUNIT ASH2"/>
    <property type="match status" value="1"/>
</dbReference>
<dbReference type="InterPro" id="IPR043136">
    <property type="entry name" value="B30.2/SPRY_sf"/>
</dbReference>